<evidence type="ECO:0000313" key="13">
    <source>
        <dbReference type="EMBL" id="GAP08279.1"/>
    </source>
</evidence>
<sequence>MELADTIRLLGNVLGRVLLELESPELYDTEERIRALAKAWRSEASPQAGGAGRELAQTIASLPVDRAGEVAGAFALYFDLVNVAEDNQRLERLRREAMEKAPLPVHDSIEEAIRYLKAQGVLPEQMAEVLSKLQVELVLTAHPTEARRRTILSKIQRVAAILEALAQTRLLPEEQENLMAELHFEISALWLTDRARTSQPAVTDEVRTTLYFIGQVFWTALPRIHEMLQKALDRHYPGLKPPARWLRLASWIGGDRDGNPNVTARVTAETLRLHRGLAIETHRQTFQELSRRLSVSDRHIPLSPLLRSWLERRQNFSPHLAMIRQRYPAEPYRLILATLAADLAEASQDDMAARLLSQEPHSAKVNLEELLAPLEAMAEVFPRAIAEGPLLRARRQLEMFGLHGARLDLREDATRLNASLGEVLRALAIEPFYEQLDDRSRRDLLLRLLDQPAPPLSLNPGVSPEAAETWALFRLIARARSIYGADLFGPFIISMAQCTADVLGVLLMARWTGCAEGLQIVPLFETIRALENAPLMMEELFRLPVYRAHLATCPDGQMVMVGYSDSNKDGGFLMSNWAIYRAQERIVQVCHTFGVQLTLFHGRGGTVARGGGPTNRSILAQPGGSVAGRYRLTEQGEVLTSRYSSIPLALRNLEQIVGAVLVASAEIPCKGESTHSIPREKQVSPRTIPEAWRMAMEQMSTASQAAYRRLVYETPGFLEFWKAATPLEEIKLMPIGSRPASRQPGVVHVSRIRAIPWVFSWMQSRFNLPGWYGLGAGLEALLQAQPGALAMLQEWYACWPFFRNLLDNAELSLTKADMPIASLYADLVPDRTLAERIFSDIQDEYRRASHWVMAIKGESELMQAEPVLQRSIRLRNPYVDPLNYIQVEMLRRLRALPEGESEEARALREVIMVTINGIAAGLRNTG</sequence>
<dbReference type="PROSITE" id="PS00393">
    <property type="entry name" value="PEPCASE_2"/>
    <property type="match status" value="1"/>
</dbReference>
<evidence type="ECO:0000256" key="1">
    <source>
        <dbReference type="ARBA" id="ARBA00001946"/>
    </source>
</evidence>
<evidence type="ECO:0000256" key="4">
    <source>
        <dbReference type="ARBA" id="ARBA00012305"/>
    </source>
</evidence>
<dbReference type="GO" id="GO:0005829">
    <property type="term" value="C:cytosol"/>
    <property type="evidence" value="ECO:0007669"/>
    <property type="project" value="TreeGrafter"/>
</dbReference>
<dbReference type="Gene3D" id="1.20.1440.90">
    <property type="entry name" value="Phosphoenolpyruvate/pyruvate domain"/>
    <property type="match status" value="1"/>
</dbReference>
<dbReference type="AlphaFoldDB" id="A0A3D1JFF2"/>
<evidence type="ECO:0000256" key="9">
    <source>
        <dbReference type="ARBA" id="ARBA00048995"/>
    </source>
</evidence>
<comment type="function">
    <text evidence="2 10">Forms oxaloacetate, a four-carbon dicarboxylic acid source for the tricarboxylic acid cycle.</text>
</comment>
<evidence type="ECO:0000256" key="6">
    <source>
        <dbReference type="ARBA" id="ARBA00022842"/>
    </source>
</evidence>
<dbReference type="InterPro" id="IPR022805">
    <property type="entry name" value="PEP_COase_bac/pln-type"/>
</dbReference>
<feature type="active site" evidence="10 12">
    <location>
        <position position="568"/>
    </location>
</feature>
<dbReference type="Proteomes" id="UP000253922">
    <property type="component" value="Unassembled WGS sequence"/>
</dbReference>
<dbReference type="EMBL" id="DF967966">
    <property type="protein sequence ID" value="GAP08279.1"/>
    <property type="molecule type" value="Genomic_DNA"/>
</dbReference>
<keyword evidence="6 10" id="KW-0460">Magnesium</keyword>
<keyword evidence="8 10" id="KW-0120">Carbon dioxide fixation</keyword>
<dbReference type="InterPro" id="IPR033129">
    <property type="entry name" value="PEPCASE_His_AS"/>
</dbReference>
<organism evidence="14 16">
    <name type="scientific">Anaerolinea thermolimosa</name>
    <dbReference type="NCBI Taxonomy" id="229919"/>
    <lineage>
        <taxon>Bacteria</taxon>
        <taxon>Bacillati</taxon>
        <taxon>Chloroflexota</taxon>
        <taxon>Anaerolineae</taxon>
        <taxon>Anaerolineales</taxon>
        <taxon>Anaerolineaceae</taxon>
        <taxon>Anaerolinea</taxon>
    </lineage>
</organism>
<evidence type="ECO:0000256" key="3">
    <source>
        <dbReference type="ARBA" id="ARBA00008346"/>
    </source>
</evidence>
<dbReference type="HAMAP" id="MF_00595">
    <property type="entry name" value="PEPcase_type1"/>
    <property type="match status" value="1"/>
</dbReference>
<dbReference type="InterPro" id="IPR015813">
    <property type="entry name" value="Pyrv/PenolPyrv_kinase-like_dom"/>
</dbReference>
<keyword evidence="14" id="KW-0670">Pyruvate</keyword>
<dbReference type="GO" id="GO:0015977">
    <property type="term" value="P:carbon fixation"/>
    <property type="evidence" value="ECO:0007669"/>
    <property type="project" value="UniProtKB-UniRule"/>
</dbReference>
<proteinExistence type="inferred from homology"/>
<protein>
    <recommendedName>
        <fullName evidence="5 10">Phosphoenolpyruvate carboxylase</fullName>
        <shortName evidence="10">PEPC</shortName>
        <shortName evidence="10">PEPCase</shortName>
        <ecNumber evidence="4 10">4.1.1.31</ecNumber>
    </recommendedName>
</protein>
<comment type="similarity">
    <text evidence="3 10">Belongs to the PEPCase type 1 family.</text>
</comment>
<dbReference type="PROSITE" id="PS00781">
    <property type="entry name" value="PEPCASE_1"/>
    <property type="match status" value="1"/>
</dbReference>
<dbReference type="PRINTS" id="PR00150">
    <property type="entry name" value="PEPCARBXLASE"/>
</dbReference>
<reference evidence="14 16" key="3">
    <citation type="journal article" date="2018" name="Nat. Biotechnol.">
        <title>A standardized bacterial taxonomy based on genome phylogeny substantially revises the tree of life.</title>
        <authorList>
            <person name="Parks D.H."/>
            <person name="Chuvochina M."/>
            <person name="Waite D.W."/>
            <person name="Rinke C."/>
            <person name="Skarshewski A."/>
            <person name="Chaumeil P.A."/>
            <person name="Hugenholtz P."/>
        </authorList>
    </citation>
    <scope>NUCLEOTIDE SEQUENCE [LARGE SCALE GENOMIC DNA]</scope>
    <source>
        <strain evidence="14">UBA8781</strain>
    </source>
</reference>
<accession>A0A3D1JFF2</accession>
<dbReference type="GO" id="GO:0006107">
    <property type="term" value="P:oxaloacetate metabolic process"/>
    <property type="evidence" value="ECO:0007669"/>
    <property type="project" value="UniProtKB-UniRule"/>
</dbReference>
<evidence type="ECO:0000313" key="16">
    <source>
        <dbReference type="Proteomes" id="UP000264141"/>
    </source>
</evidence>
<dbReference type="GO" id="GO:0000287">
    <property type="term" value="F:magnesium ion binding"/>
    <property type="evidence" value="ECO:0007669"/>
    <property type="project" value="UniProtKB-UniRule"/>
</dbReference>
<evidence type="ECO:0000256" key="5">
    <source>
        <dbReference type="ARBA" id="ARBA00022419"/>
    </source>
</evidence>
<dbReference type="EMBL" id="DPBP01000024">
    <property type="protein sequence ID" value="HCE17310.1"/>
    <property type="molecule type" value="Genomic_DNA"/>
</dbReference>
<name>A0A3D1JFF2_9CHLR</name>
<reference evidence="13" key="1">
    <citation type="journal article" date="2015" name="Genome Announc.">
        <title>Draft Genome Sequences of Anaerolinea thermolimosa IMO-1, Bellilinea caldifistulae GOMI-1, Leptolinea tardivitalis YMTK-2, Levilinea saccharolytica KIBI-1, Longilinea arvoryzae KOME-1, Previously Described as Members of the Class Anaerolineae (Chloroflexi).</title>
        <authorList>
            <person name="Matsuura N."/>
            <person name="Tourlousse M.D."/>
            <person name="Ohashi A."/>
            <person name="Hugenholtz P."/>
            <person name="Sekiguchi Y."/>
        </authorList>
    </citation>
    <scope>NUCLEOTIDE SEQUENCE</scope>
    <source>
        <strain evidence="13">IMO-1</strain>
    </source>
</reference>
<evidence type="ECO:0000313" key="14">
    <source>
        <dbReference type="EMBL" id="HCE17310.1"/>
    </source>
</evidence>
<dbReference type="PANTHER" id="PTHR30523">
    <property type="entry name" value="PHOSPHOENOLPYRUVATE CARBOXYLASE"/>
    <property type="match status" value="1"/>
</dbReference>
<dbReference type="PANTHER" id="PTHR30523:SF6">
    <property type="entry name" value="PHOSPHOENOLPYRUVATE CARBOXYLASE"/>
    <property type="match status" value="1"/>
</dbReference>
<comment type="catalytic activity">
    <reaction evidence="9 10">
        <text>oxaloacetate + phosphate = phosphoenolpyruvate + hydrogencarbonate</text>
        <dbReference type="Rhea" id="RHEA:28370"/>
        <dbReference type="ChEBI" id="CHEBI:16452"/>
        <dbReference type="ChEBI" id="CHEBI:17544"/>
        <dbReference type="ChEBI" id="CHEBI:43474"/>
        <dbReference type="ChEBI" id="CHEBI:58702"/>
        <dbReference type="EC" id="4.1.1.31"/>
    </reaction>
</comment>
<dbReference type="GO" id="GO:0006099">
    <property type="term" value="P:tricarboxylic acid cycle"/>
    <property type="evidence" value="ECO:0007669"/>
    <property type="project" value="InterPro"/>
</dbReference>
<dbReference type="SUPFAM" id="SSF51621">
    <property type="entry name" value="Phosphoenolpyruvate/pyruvate domain"/>
    <property type="match status" value="1"/>
</dbReference>
<dbReference type="GO" id="GO:0008964">
    <property type="term" value="F:phosphoenolpyruvate carboxylase activity"/>
    <property type="evidence" value="ECO:0007669"/>
    <property type="project" value="UniProtKB-UniRule"/>
</dbReference>
<evidence type="ECO:0000256" key="8">
    <source>
        <dbReference type="ARBA" id="ARBA00023300"/>
    </source>
</evidence>
<comment type="subunit">
    <text evidence="10">Homotetramer.</text>
</comment>
<dbReference type="OrthoDB" id="9768133at2"/>
<keyword evidence="7 10" id="KW-0456">Lyase</keyword>
<evidence type="ECO:0000256" key="2">
    <source>
        <dbReference type="ARBA" id="ARBA00003670"/>
    </source>
</evidence>
<gene>
    <name evidence="10" type="primary">ppc</name>
    <name evidence="13" type="ORF">ATHL_03181</name>
    <name evidence="14" type="ORF">DEQ80_05585</name>
</gene>
<dbReference type="EC" id="4.1.1.31" evidence="4 10"/>
<evidence type="ECO:0000256" key="10">
    <source>
        <dbReference type="HAMAP-Rule" id="MF_00595"/>
    </source>
</evidence>
<comment type="cofactor">
    <cofactor evidence="1 10">
        <name>Mg(2+)</name>
        <dbReference type="ChEBI" id="CHEBI:18420"/>
    </cofactor>
</comment>
<keyword evidence="15" id="KW-1185">Reference proteome</keyword>
<evidence type="ECO:0000256" key="11">
    <source>
        <dbReference type="PROSITE-ProRule" id="PRU10111"/>
    </source>
</evidence>
<dbReference type="InterPro" id="IPR021135">
    <property type="entry name" value="PEP_COase"/>
</dbReference>
<evidence type="ECO:0000256" key="12">
    <source>
        <dbReference type="PROSITE-ProRule" id="PRU10112"/>
    </source>
</evidence>
<dbReference type="Pfam" id="PF00311">
    <property type="entry name" value="PEPcase"/>
    <property type="match status" value="1"/>
</dbReference>
<dbReference type="STRING" id="229919.GCA_001050195_03120"/>
<dbReference type="Proteomes" id="UP000264141">
    <property type="component" value="Unassembled WGS sequence"/>
</dbReference>
<dbReference type="InterPro" id="IPR018129">
    <property type="entry name" value="PEP_COase_Lys_AS"/>
</dbReference>
<evidence type="ECO:0000313" key="15">
    <source>
        <dbReference type="Proteomes" id="UP000253922"/>
    </source>
</evidence>
<feature type="active site" evidence="10 11">
    <location>
        <position position="142"/>
    </location>
</feature>
<reference evidence="15" key="2">
    <citation type="submission" date="2015-07" db="EMBL/GenBank/DDBJ databases">
        <title>Draft Genome Sequences of Anaerolinea thermolimosa IMO-1, Bellilinea caldifistulae GOMI-1, Leptolinea tardivitalis YMTK-2, Levilinea saccharolytica KIBI-1,Longilinea arvoryzae KOME-1, Previously Described as Members of the Anaerolineaceae (Chloroflexi).</title>
        <authorList>
            <person name="Sekiguchi Y."/>
            <person name="Ohashi A."/>
            <person name="Matsuura N."/>
            <person name="Tourlousse M.D."/>
        </authorList>
    </citation>
    <scope>NUCLEOTIDE SEQUENCE [LARGE SCALE GENOMIC DNA]</scope>
    <source>
        <strain evidence="15">IMO-1</strain>
    </source>
</reference>
<dbReference type="RefSeq" id="WP_062195763.1">
    <property type="nucleotide sequence ID" value="NZ_DF967966.1"/>
</dbReference>
<evidence type="ECO:0000256" key="7">
    <source>
        <dbReference type="ARBA" id="ARBA00023239"/>
    </source>
</evidence>
<dbReference type="NCBIfam" id="NF000584">
    <property type="entry name" value="PRK00009.1"/>
    <property type="match status" value="1"/>
</dbReference>